<organism evidence="2 3">
    <name type="scientific">Fusarium albosuccineum</name>
    <dbReference type="NCBI Taxonomy" id="1237068"/>
    <lineage>
        <taxon>Eukaryota</taxon>
        <taxon>Fungi</taxon>
        <taxon>Dikarya</taxon>
        <taxon>Ascomycota</taxon>
        <taxon>Pezizomycotina</taxon>
        <taxon>Sordariomycetes</taxon>
        <taxon>Hypocreomycetidae</taxon>
        <taxon>Hypocreales</taxon>
        <taxon>Nectriaceae</taxon>
        <taxon>Fusarium</taxon>
        <taxon>Fusarium decemcellulare species complex</taxon>
    </lineage>
</organism>
<evidence type="ECO:0000313" key="2">
    <source>
        <dbReference type="EMBL" id="KAF4471452.1"/>
    </source>
</evidence>
<feature type="compositionally biased region" description="Low complexity" evidence="1">
    <location>
        <begin position="1"/>
        <end position="18"/>
    </location>
</feature>
<accession>A0A8H4PLW5</accession>
<dbReference type="AlphaFoldDB" id="A0A8H4PLW5"/>
<dbReference type="Proteomes" id="UP000554235">
    <property type="component" value="Unassembled WGS sequence"/>
</dbReference>
<evidence type="ECO:0000313" key="3">
    <source>
        <dbReference type="Proteomes" id="UP000554235"/>
    </source>
</evidence>
<feature type="region of interest" description="Disordered" evidence="1">
    <location>
        <begin position="1"/>
        <end position="36"/>
    </location>
</feature>
<dbReference type="EMBL" id="JAADYS010000204">
    <property type="protein sequence ID" value="KAF4471452.1"/>
    <property type="molecule type" value="Genomic_DNA"/>
</dbReference>
<name>A0A8H4PLW5_9HYPO</name>
<evidence type="ECO:0000256" key="1">
    <source>
        <dbReference type="SAM" id="MobiDB-lite"/>
    </source>
</evidence>
<gene>
    <name evidence="2" type="ORF">FALBO_1622</name>
</gene>
<sequence>MSSEAPSSAPSEAPTTAPVIDEALSNTSLGKLTDNKCSPLKLSKSEKGGCEQSRLGQGWENELEALAGEVKEAMKEMEPVWGELYTEYGDLWKEEREWNFA</sequence>
<proteinExistence type="predicted"/>
<keyword evidence="3" id="KW-1185">Reference proteome</keyword>
<reference evidence="2 3" key="1">
    <citation type="submission" date="2020-01" db="EMBL/GenBank/DDBJ databases">
        <title>Identification and distribution of gene clusters putatively required for synthesis of sphingolipid metabolism inhibitors in phylogenetically diverse species of the filamentous fungus Fusarium.</title>
        <authorList>
            <person name="Kim H.-S."/>
            <person name="Busman M."/>
            <person name="Brown D.W."/>
            <person name="Divon H."/>
            <person name="Uhlig S."/>
            <person name="Proctor R.H."/>
        </authorList>
    </citation>
    <scope>NUCLEOTIDE SEQUENCE [LARGE SCALE GENOMIC DNA]</scope>
    <source>
        <strain evidence="2 3">NRRL 20459</strain>
    </source>
</reference>
<protein>
    <submittedName>
        <fullName evidence="2">Uncharacterized protein</fullName>
    </submittedName>
</protein>
<comment type="caution">
    <text evidence="2">The sequence shown here is derived from an EMBL/GenBank/DDBJ whole genome shotgun (WGS) entry which is preliminary data.</text>
</comment>